<proteinExistence type="predicted"/>
<keyword evidence="1" id="KW-0812">Transmembrane</keyword>
<evidence type="ECO:0000313" key="2">
    <source>
        <dbReference type="EMBL" id="DAD73987.1"/>
    </source>
</evidence>
<organism evidence="2">
    <name type="scientific">Podoviridae sp. ctc5632</name>
    <dbReference type="NCBI Taxonomy" id="2826565"/>
    <lineage>
        <taxon>Viruses</taxon>
        <taxon>Duplodnaviria</taxon>
        <taxon>Heunggongvirae</taxon>
        <taxon>Uroviricota</taxon>
        <taxon>Caudoviricetes</taxon>
    </lineage>
</organism>
<keyword evidence="1" id="KW-0472">Membrane</keyword>
<evidence type="ECO:0000256" key="1">
    <source>
        <dbReference type="SAM" id="Phobius"/>
    </source>
</evidence>
<accession>A0A8S5LW20</accession>
<feature type="transmembrane region" description="Helical" evidence="1">
    <location>
        <begin position="36"/>
        <end position="62"/>
    </location>
</feature>
<name>A0A8S5LW20_9CAUD</name>
<keyword evidence="1" id="KW-1133">Transmembrane helix</keyword>
<sequence length="74" mass="7963">MLSIILGFVFFCLVVWCFFALAACGLLQIIVYAASFLIGLGILAFANTGLLTSILGLAFIVIPNWIASNYLSDN</sequence>
<dbReference type="EMBL" id="BK014749">
    <property type="protein sequence ID" value="DAD73987.1"/>
    <property type="molecule type" value="Genomic_DNA"/>
</dbReference>
<protein>
    <submittedName>
        <fullName evidence="2">Uncharacterized protein</fullName>
    </submittedName>
</protein>
<feature type="transmembrane region" description="Helical" evidence="1">
    <location>
        <begin position="7"/>
        <end position="30"/>
    </location>
</feature>
<reference evidence="2" key="1">
    <citation type="journal article" date="2021" name="Proc. Natl. Acad. Sci. U.S.A.">
        <title>A Catalog of Tens of Thousands of Viruses from Human Metagenomes Reveals Hidden Associations with Chronic Diseases.</title>
        <authorList>
            <person name="Tisza M.J."/>
            <person name="Buck C.B."/>
        </authorList>
    </citation>
    <scope>NUCLEOTIDE SEQUENCE</scope>
    <source>
        <strain evidence="2">Ctc5632</strain>
    </source>
</reference>